<dbReference type="RefSeq" id="WP_106462750.1">
    <property type="nucleotide sequence ID" value="NZ_PXOQ01000007.1"/>
</dbReference>
<evidence type="ECO:0000313" key="2">
    <source>
        <dbReference type="Proteomes" id="UP000238426"/>
    </source>
</evidence>
<evidence type="ECO:0000313" key="1">
    <source>
        <dbReference type="EMBL" id="PSG90610.1"/>
    </source>
</evidence>
<dbReference type="Proteomes" id="UP000238426">
    <property type="component" value="Unassembled WGS sequence"/>
</dbReference>
<comment type="caution">
    <text evidence="1">The sequence shown here is derived from an EMBL/GenBank/DDBJ whole genome shotgun (WGS) entry which is preliminary data.</text>
</comment>
<gene>
    <name evidence="1" type="ORF">C7H52_04825</name>
</gene>
<proteinExistence type="predicted"/>
<organism evidence="1 2">
    <name type="scientific">Aurantibacter aestuarii</name>
    <dbReference type="NCBI Taxonomy" id="1266046"/>
    <lineage>
        <taxon>Bacteria</taxon>
        <taxon>Pseudomonadati</taxon>
        <taxon>Bacteroidota</taxon>
        <taxon>Flavobacteriia</taxon>
        <taxon>Flavobacteriales</taxon>
        <taxon>Flavobacteriaceae</taxon>
        <taxon>Aurantibacter</taxon>
    </lineage>
</organism>
<reference evidence="1 2" key="1">
    <citation type="submission" date="2018-03" db="EMBL/GenBank/DDBJ databases">
        <title>Mesoflavibacter sp. HG37 and Mesoflavibacter sp. HG96 sp.nov., two marine bacteria isolated from seawater of Western Pacific Ocean.</title>
        <authorList>
            <person name="Cheng H."/>
            <person name="Wu Y.-H."/>
            <person name="Guo L.-L."/>
            <person name="Xu X.-W."/>
        </authorList>
    </citation>
    <scope>NUCLEOTIDE SEQUENCE [LARGE SCALE GENOMIC DNA]</scope>
    <source>
        <strain evidence="1 2">KCTC 32269</strain>
    </source>
</reference>
<dbReference type="OrthoDB" id="1313812at2"/>
<protein>
    <submittedName>
        <fullName evidence="1">Uncharacterized protein</fullName>
    </submittedName>
</protein>
<dbReference type="PROSITE" id="PS51257">
    <property type="entry name" value="PROKAR_LIPOPROTEIN"/>
    <property type="match status" value="1"/>
</dbReference>
<sequence length="360" mass="41793">MKTHFYIYLFILFTACKQSYENANLTDTITLKWHKAYDEDSLDKSMIGLQWALSYTGAYTPCNLGVMTVKNDLITIDLKKLSYNTKGHLALLNITEKVKHTEGYRKNKYIDIGRFVTLILGNPNYYYALSQTPKTLKDLKQKYNLSNEKVYINNSSVAIQDRVISFSEQEKFNQVFISEEVDSITKQVYEFETIELLPNGQLRFGIYDFEGNLKSKANPKFSKAGKPAKCIWCHESKLNPLFREQKSFEAFLSPEAFQKKIKESNLQFTKDRSLLNGTVDFNNKQQHTLAELLYISFLQPNAKRLSSEWNMSEAKVKEFLKSIKTTKHDEFPFLGAVYNRKEIETFEPSKWLSTPAPVRE</sequence>
<name>A0A2T1NDV4_9FLAO</name>
<accession>A0A2T1NDV4</accession>
<keyword evidence="2" id="KW-1185">Reference proteome</keyword>
<dbReference type="AlphaFoldDB" id="A0A2T1NDV4"/>
<dbReference type="EMBL" id="PXOQ01000007">
    <property type="protein sequence ID" value="PSG90610.1"/>
    <property type="molecule type" value="Genomic_DNA"/>
</dbReference>